<keyword evidence="7 9" id="KW-1133">Transmembrane helix</keyword>
<dbReference type="SUPFAM" id="SSF161098">
    <property type="entry name" value="MetI-like"/>
    <property type="match status" value="1"/>
</dbReference>
<evidence type="ECO:0000256" key="3">
    <source>
        <dbReference type="ARBA" id="ARBA00022448"/>
    </source>
</evidence>
<dbReference type="RefSeq" id="WP_002997337.1">
    <property type="nucleotide sequence ID" value="NZ_UHFA01000002.1"/>
</dbReference>
<protein>
    <submittedName>
        <fullName evidence="11">Putative glutamine transport system permease protein</fullName>
    </submittedName>
</protein>
<evidence type="ECO:0000256" key="8">
    <source>
        <dbReference type="ARBA" id="ARBA00023136"/>
    </source>
</evidence>
<keyword evidence="12" id="KW-1185">Reference proteome</keyword>
<dbReference type="GO" id="GO:0006865">
    <property type="term" value="P:amino acid transport"/>
    <property type="evidence" value="ECO:0007669"/>
    <property type="project" value="UniProtKB-KW"/>
</dbReference>
<dbReference type="NCBIfam" id="TIGR01726">
    <property type="entry name" value="HEQRo_perm_3TM"/>
    <property type="match status" value="1"/>
</dbReference>
<gene>
    <name evidence="11" type="primary">artQ_2</name>
    <name evidence="11" type="ORF">NCTC11391_01982</name>
</gene>
<evidence type="ECO:0000256" key="9">
    <source>
        <dbReference type="RuleBase" id="RU363032"/>
    </source>
</evidence>
<dbReference type="OrthoDB" id="9787841at2"/>
<evidence type="ECO:0000313" key="11">
    <source>
        <dbReference type="EMBL" id="SUN37218.1"/>
    </source>
</evidence>
<evidence type="ECO:0000256" key="4">
    <source>
        <dbReference type="ARBA" id="ARBA00022475"/>
    </source>
</evidence>
<keyword evidence="4" id="KW-1003">Cell membrane</keyword>
<keyword evidence="3 9" id="KW-0813">Transport</keyword>
<dbReference type="EMBL" id="UHFA01000002">
    <property type="protein sequence ID" value="SUN37218.1"/>
    <property type="molecule type" value="Genomic_DNA"/>
</dbReference>
<keyword evidence="5 9" id="KW-0812">Transmembrane</keyword>
<comment type="similarity">
    <text evidence="2">Belongs to the binding-protein-dependent transport system permease family. HisMQ subfamily.</text>
</comment>
<dbReference type="InterPro" id="IPR035906">
    <property type="entry name" value="MetI-like_sf"/>
</dbReference>
<dbReference type="PROSITE" id="PS50928">
    <property type="entry name" value="ABC_TM1"/>
    <property type="match status" value="1"/>
</dbReference>
<keyword evidence="8 9" id="KW-0472">Membrane</keyword>
<dbReference type="AlphaFoldDB" id="A0A380JFS7"/>
<evidence type="ECO:0000313" key="12">
    <source>
        <dbReference type="Proteomes" id="UP000254082"/>
    </source>
</evidence>
<evidence type="ECO:0000256" key="7">
    <source>
        <dbReference type="ARBA" id="ARBA00022989"/>
    </source>
</evidence>
<feature type="transmembrane region" description="Helical" evidence="9">
    <location>
        <begin position="174"/>
        <end position="194"/>
    </location>
</feature>
<keyword evidence="6" id="KW-0029">Amino-acid transport</keyword>
<dbReference type="GO" id="GO:0043190">
    <property type="term" value="C:ATP-binding cassette (ABC) transporter complex"/>
    <property type="evidence" value="ECO:0007669"/>
    <property type="project" value="InterPro"/>
</dbReference>
<evidence type="ECO:0000259" key="10">
    <source>
        <dbReference type="PROSITE" id="PS50928"/>
    </source>
</evidence>
<dbReference type="GO" id="GO:0022857">
    <property type="term" value="F:transmembrane transporter activity"/>
    <property type="evidence" value="ECO:0007669"/>
    <property type="project" value="InterPro"/>
</dbReference>
<dbReference type="Gene3D" id="1.10.3720.10">
    <property type="entry name" value="MetI-like"/>
    <property type="match status" value="1"/>
</dbReference>
<accession>A0A380JFS7</accession>
<dbReference type="InterPro" id="IPR010065">
    <property type="entry name" value="AA_ABC_transptr_permease_3TM"/>
</dbReference>
<proteinExistence type="inferred from homology"/>
<feature type="transmembrane region" description="Helical" evidence="9">
    <location>
        <begin position="102"/>
        <end position="122"/>
    </location>
</feature>
<dbReference type="CDD" id="cd06261">
    <property type="entry name" value="TM_PBP2"/>
    <property type="match status" value="1"/>
</dbReference>
<reference evidence="11 12" key="1">
    <citation type="submission" date="2018-06" db="EMBL/GenBank/DDBJ databases">
        <authorList>
            <consortium name="Pathogen Informatics"/>
            <person name="Doyle S."/>
        </authorList>
    </citation>
    <scope>NUCLEOTIDE SEQUENCE [LARGE SCALE GENOMIC DNA]</scope>
    <source>
        <strain evidence="12">NCTC 11391</strain>
    </source>
</reference>
<feature type="domain" description="ABC transmembrane type-1" evidence="10">
    <location>
        <begin position="31"/>
        <end position="222"/>
    </location>
</feature>
<name>A0A380JFS7_STRDO</name>
<organism evidence="11 12">
    <name type="scientific">Streptococcus downei MFe28</name>
    <dbReference type="NCBI Taxonomy" id="764290"/>
    <lineage>
        <taxon>Bacteria</taxon>
        <taxon>Bacillati</taxon>
        <taxon>Bacillota</taxon>
        <taxon>Bacilli</taxon>
        <taxon>Lactobacillales</taxon>
        <taxon>Streptococcaceae</taxon>
        <taxon>Streptococcus</taxon>
    </lineage>
</organism>
<feature type="transmembrane region" description="Helical" evidence="9">
    <location>
        <begin position="67"/>
        <end position="90"/>
    </location>
</feature>
<comment type="subcellular location">
    <subcellularLocation>
        <location evidence="1 9">Cell membrane</location>
        <topology evidence="1 9">Multi-pass membrane protein</topology>
    </subcellularLocation>
</comment>
<evidence type="ECO:0000256" key="5">
    <source>
        <dbReference type="ARBA" id="ARBA00022692"/>
    </source>
</evidence>
<dbReference type="Proteomes" id="UP000254082">
    <property type="component" value="Unassembled WGS sequence"/>
</dbReference>
<sequence length="235" mass="25883">MFILATDTTNPYALSRWADYFANFGQFAKGFFYTLGMAVCALIVALALGLIFGAMSSSRNKLAKAIARVYVEVFQNTPLLVHFVFVFYGLSILTNGAIKVPAFWTSVLCVGVYTGAYMSEVIRSGIESIPRGQTEAALSQGFTYRETMSIIILPQAVRIIIPPMINQVVNLIKNTSTVAIISGADIMFTAKAWAYDTTNYVPAFAGAAFLYFIMCFPVASWGRRKEEANKKTYSL</sequence>
<feature type="transmembrane region" description="Helical" evidence="9">
    <location>
        <begin position="200"/>
        <end position="221"/>
    </location>
</feature>
<dbReference type="PANTHER" id="PTHR30614:SF20">
    <property type="entry name" value="GLUTAMINE TRANSPORT SYSTEM PERMEASE PROTEIN GLNP"/>
    <property type="match status" value="1"/>
</dbReference>
<dbReference type="InterPro" id="IPR000515">
    <property type="entry name" value="MetI-like"/>
</dbReference>
<dbReference type="InterPro" id="IPR043429">
    <property type="entry name" value="ArtM/GltK/GlnP/TcyL/YhdX-like"/>
</dbReference>
<feature type="transmembrane region" description="Helical" evidence="9">
    <location>
        <begin position="31"/>
        <end position="55"/>
    </location>
</feature>
<evidence type="ECO:0000256" key="6">
    <source>
        <dbReference type="ARBA" id="ARBA00022970"/>
    </source>
</evidence>
<dbReference type="Pfam" id="PF00528">
    <property type="entry name" value="BPD_transp_1"/>
    <property type="match status" value="1"/>
</dbReference>
<evidence type="ECO:0000256" key="2">
    <source>
        <dbReference type="ARBA" id="ARBA00010072"/>
    </source>
</evidence>
<evidence type="ECO:0000256" key="1">
    <source>
        <dbReference type="ARBA" id="ARBA00004651"/>
    </source>
</evidence>
<dbReference type="PANTHER" id="PTHR30614">
    <property type="entry name" value="MEMBRANE COMPONENT OF AMINO ACID ABC TRANSPORTER"/>
    <property type="match status" value="1"/>
</dbReference>